<dbReference type="SMART" id="SM00382">
    <property type="entry name" value="AAA"/>
    <property type="match status" value="1"/>
</dbReference>
<keyword evidence="1" id="KW-0813">Transport</keyword>
<dbReference type="PANTHER" id="PTHR42939">
    <property type="entry name" value="ABC TRANSPORTER ATP-BINDING PROTEIN ALBC-RELATED"/>
    <property type="match status" value="1"/>
</dbReference>
<dbReference type="InterPro" id="IPR027417">
    <property type="entry name" value="P-loop_NTPase"/>
</dbReference>
<dbReference type="SUPFAM" id="SSF52540">
    <property type="entry name" value="P-loop containing nucleoside triphosphate hydrolases"/>
    <property type="match status" value="1"/>
</dbReference>
<dbReference type="GO" id="GO:0005524">
    <property type="term" value="F:ATP binding"/>
    <property type="evidence" value="ECO:0007669"/>
    <property type="project" value="UniProtKB-KW"/>
</dbReference>
<dbReference type="Gene3D" id="3.40.50.300">
    <property type="entry name" value="P-loop containing nucleotide triphosphate hydrolases"/>
    <property type="match status" value="1"/>
</dbReference>
<dbReference type="GO" id="GO:0016887">
    <property type="term" value="F:ATP hydrolysis activity"/>
    <property type="evidence" value="ECO:0007669"/>
    <property type="project" value="InterPro"/>
</dbReference>
<dbReference type="AlphaFoldDB" id="A0A1E3A4G7"/>
<evidence type="ECO:0000256" key="1">
    <source>
        <dbReference type="ARBA" id="ARBA00022448"/>
    </source>
</evidence>
<dbReference type="PROSITE" id="PS50893">
    <property type="entry name" value="ABC_TRANSPORTER_2"/>
    <property type="match status" value="1"/>
</dbReference>
<accession>A0A1E3A4G7</accession>
<reference evidence="5 6" key="1">
    <citation type="submission" date="2016-07" db="EMBL/GenBank/DDBJ databases">
        <title>Characterization of isolates of Eisenbergiella tayi derived from blood cultures, using whole genome sequencing.</title>
        <authorList>
            <person name="Burdz T."/>
            <person name="Wiebe D."/>
            <person name="Huynh C."/>
            <person name="Bernard K."/>
        </authorList>
    </citation>
    <scope>NUCLEOTIDE SEQUENCE [LARGE SCALE GENOMIC DNA]</scope>
    <source>
        <strain evidence="5 6">NML 110608</strain>
    </source>
</reference>
<dbReference type="InterPro" id="IPR003593">
    <property type="entry name" value="AAA+_ATPase"/>
</dbReference>
<protein>
    <submittedName>
        <fullName evidence="5">ABC transporter ATP-binding protein YtrB</fullName>
    </submittedName>
</protein>
<dbReference type="InterPro" id="IPR003439">
    <property type="entry name" value="ABC_transporter-like_ATP-bd"/>
</dbReference>
<dbReference type="InterPro" id="IPR051782">
    <property type="entry name" value="ABC_Transporter_VariousFunc"/>
</dbReference>
<organism evidence="5 6">
    <name type="scientific">Eisenbergiella tayi</name>
    <dbReference type="NCBI Taxonomy" id="1432052"/>
    <lineage>
        <taxon>Bacteria</taxon>
        <taxon>Bacillati</taxon>
        <taxon>Bacillota</taxon>
        <taxon>Clostridia</taxon>
        <taxon>Lachnospirales</taxon>
        <taxon>Lachnospiraceae</taxon>
        <taxon>Eisenbergiella</taxon>
    </lineage>
</organism>
<dbReference type="Proteomes" id="UP000094067">
    <property type="component" value="Unassembled WGS sequence"/>
</dbReference>
<evidence type="ECO:0000256" key="2">
    <source>
        <dbReference type="ARBA" id="ARBA00022741"/>
    </source>
</evidence>
<keyword evidence="2" id="KW-0547">Nucleotide-binding</keyword>
<evidence type="ECO:0000313" key="5">
    <source>
        <dbReference type="EMBL" id="ODM03106.1"/>
    </source>
</evidence>
<dbReference type="PATRIC" id="fig|1432052.4.peg.4322"/>
<dbReference type="EMBL" id="MCGH01000003">
    <property type="protein sequence ID" value="ODM03106.1"/>
    <property type="molecule type" value="Genomic_DNA"/>
</dbReference>
<evidence type="ECO:0000259" key="4">
    <source>
        <dbReference type="PROSITE" id="PS50893"/>
    </source>
</evidence>
<comment type="caution">
    <text evidence="5">The sequence shown here is derived from an EMBL/GenBank/DDBJ whole genome shotgun (WGS) entry which is preliminary data.</text>
</comment>
<dbReference type="PANTHER" id="PTHR42939:SF3">
    <property type="entry name" value="ABC TRANSPORTER ATP-BINDING COMPONENT"/>
    <property type="match status" value="1"/>
</dbReference>
<sequence>MEMDNAMVIENLSKAYPGFALSEVSMTLPRGSIMGFIGENGAGKTTTIKLILNMLHRDSGSVRILGKDNIKEEKAVKERLGVVLGDLNLPETMNGLKINSMMSGIYPGWQEDVFFSNLERFGLPKNRKIKAYSRGMKMKLSIAIALSHRAELLLLDEPTSGLDPIIRDEILDIFLDFIQDENHSIFVSTHIVEDLEKIADYITFIHKGRIILSEEKDSLLERFVILKGPKEGFAAFDRSELIGYKENRFGAEAMAEAKVWRKKEAGAAGLVADPVRIQDIMLYYVKGERK</sequence>
<dbReference type="RefSeq" id="WP_330390224.1">
    <property type="nucleotide sequence ID" value="NZ_MCGH01000003.1"/>
</dbReference>
<dbReference type="CDD" id="cd03230">
    <property type="entry name" value="ABC_DR_subfamily_A"/>
    <property type="match status" value="1"/>
</dbReference>
<keyword evidence="3 5" id="KW-0067">ATP-binding</keyword>
<dbReference type="Pfam" id="PF00005">
    <property type="entry name" value="ABC_tran"/>
    <property type="match status" value="1"/>
</dbReference>
<evidence type="ECO:0000256" key="3">
    <source>
        <dbReference type="ARBA" id="ARBA00022840"/>
    </source>
</evidence>
<gene>
    <name evidence="5" type="primary">ytrB_3</name>
    <name evidence="5" type="ORF">BEI61_03900</name>
</gene>
<proteinExistence type="predicted"/>
<name>A0A1E3A4G7_9FIRM</name>
<evidence type="ECO:0000313" key="6">
    <source>
        <dbReference type="Proteomes" id="UP000094067"/>
    </source>
</evidence>
<feature type="domain" description="ABC transporter" evidence="4">
    <location>
        <begin position="1"/>
        <end position="232"/>
    </location>
</feature>